<evidence type="ECO:0000313" key="3">
    <source>
        <dbReference type="Proteomes" id="UP000701801"/>
    </source>
</evidence>
<protein>
    <recommendedName>
        <fullName evidence="1">2EXR domain-containing protein</fullName>
    </recommendedName>
</protein>
<comment type="caution">
    <text evidence="2">The sequence shown here is derived from an EMBL/GenBank/DDBJ whole genome shotgun (WGS) entry which is preliminary data.</text>
</comment>
<feature type="domain" description="2EXR" evidence="1">
    <location>
        <begin position="97"/>
        <end position="201"/>
    </location>
</feature>
<dbReference type="Proteomes" id="UP000701801">
    <property type="component" value="Unassembled WGS sequence"/>
</dbReference>
<proteinExistence type="predicted"/>
<reference evidence="2" key="1">
    <citation type="submission" date="2021-07" db="EMBL/GenBank/DDBJ databases">
        <authorList>
            <person name="Durling M."/>
        </authorList>
    </citation>
    <scope>NUCLEOTIDE SEQUENCE</scope>
</reference>
<sequence>MDTTHIGTQYSEEYINSTTKEKKDRVNGQDKPTIYNHPWASPILWKIVTRPTYASGKPCKEHWTNHHTLHLNKHGEPIEETTEKFIKVEWPKSPLNFTLFPKLPPELQTRIWELSLPDPSVIRLTLDRIEGQDFADSPSSWHASYTSKYEQKYRNVNLCVCKESRFIFMQNYVRIPTYNPDEVRDVMDDRPVYFNPVEDTILLPQRFPLSGRLSGTFHTIFDNFLEIAQNVAFRENQVPRGRSWWLQAMIVYNFPRLRNLYFLLNDCPEKEAEHFGLFRMVEVNGDLKRSELSFDHPASALFSESPIMPAAQLSHVFNRATAVHRGWARGLRHQSSRVDLVDTDLRRIKFRTALLAREDDLKWFRSEILYLVPYGYGSTATDLDKYCVYYTIRPMSEFGANMKRLLLCKEPSYWIKDSHRESMARIGERGYFFLSPRTDRSEDYEGVADMFAEMSITQRQAGAGAMTYRGISLADHQSTRVPGPEESYYLATTTSWKPEIVFSALCDKVTCWGVKELVYAFYHSENLRDTIASEIIPRQPLITNAVYWQPLDGSPGSQFLNFGMWFLLRTVRNWEEKKRTPHAWFWI</sequence>
<dbReference type="PANTHER" id="PTHR35910:SF6">
    <property type="entry name" value="2EXR DOMAIN-CONTAINING PROTEIN"/>
    <property type="match status" value="1"/>
</dbReference>
<dbReference type="PANTHER" id="PTHR35910">
    <property type="entry name" value="2EXR DOMAIN-CONTAINING PROTEIN"/>
    <property type="match status" value="1"/>
</dbReference>
<dbReference type="OrthoDB" id="3560329at2759"/>
<accession>A0A9N9LPM7</accession>
<organism evidence="2 3">
    <name type="scientific">Hymenoscyphus albidus</name>
    <dbReference type="NCBI Taxonomy" id="595503"/>
    <lineage>
        <taxon>Eukaryota</taxon>
        <taxon>Fungi</taxon>
        <taxon>Dikarya</taxon>
        <taxon>Ascomycota</taxon>
        <taxon>Pezizomycotina</taxon>
        <taxon>Leotiomycetes</taxon>
        <taxon>Helotiales</taxon>
        <taxon>Helotiaceae</taxon>
        <taxon>Hymenoscyphus</taxon>
    </lineage>
</organism>
<gene>
    <name evidence="2" type="ORF">HYALB_00012149</name>
</gene>
<dbReference type="Pfam" id="PF20150">
    <property type="entry name" value="2EXR"/>
    <property type="match status" value="1"/>
</dbReference>
<name>A0A9N9LPM7_9HELO</name>
<dbReference type="InterPro" id="IPR045518">
    <property type="entry name" value="2EXR"/>
</dbReference>
<keyword evidence="3" id="KW-1185">Reference proteome</keyword>
<dbReference type="EMBL" id="CAJVRM010000202">
    <property type="protein sequence ID" value="CAG8977037.1"/>
    <property type="molecule type" value="Genomic_DNA"/>
</dbReference>
<dbReference type="AlphaFoldDB" id="A0A9N9LPM7"/>
<evidence type="ECO:0000259" key="1">
    <source>
        <dbReference type="Pfam" id="PF20150"/>
    </source>
</evidence>
<evidence type="ECO:0000313" key="2">
    <source>
        <dbReference type="EMBL" id="CAG8977037.1"/>
    </source>
</evidence>